<feature type="transmembrane region" description="Helical" evidence="10">
    <location>
        <begin position="266"/>
        <end position="287"/>
    </location>
</feature>
<feature type="region of interest" description="Disordered" evidence="9">
    <location>
        <begin position="1"/>
        <end position="86"/>
    </location>
</feature>
<evidence type="ECO:0000256" key="4">
    <source>
        <dbReference type="ARBA" id="ARBA00022679"/>
    </source>
</evidence>
<keyword evidence="8" id="KW-0902">Two-component regulatory system</keyword>
<evidence type="ECO:0000313" key="14">
    <source>
        <dbReference type="Proteomes" id="UP000298468"/>
    </source>
</evidence>
<dbReference type="EC" id="2.7.13.3" evidence="2"/>
<gene>
    <name evidence="13" type="ORF">E3T61_03665</name>
</gene>
<evidence type="ECO:0000256" key="7">
    <source>
        <dbReference type="ARBA" id="ARBA00022840"/>
    </source>
</evidence>
<dbReference type="Pfam" id="PF07730">
    <property type="entry name" value="HisKA_3"/>
    <property type="match status" value="1"/>
</dbReference>
<dbReference type="InterPro" id="IPR011712">
    <property type="entry name" value="Sig_transdc_His_kin_sub3_dim/P"/>
</dbReference>
<feature type="transmembrane region" description="Helical" evidence="10">
    <location>
        <begin position="203"/>
        <end position="232"/>
    </location>
</feature>
<dbReference type="GO" id="GO:0000155">
    <property type="term" value="F:phosphorelay sensor kinase activity"/>
    <property type="evidence" value="ECO:0007669"/>
    <property type="project" value="InterPro"/>
</dbReference>
<evidence type="ECO:0000256" key="10">
    <source>
        <dbReference type="SAM" id="Phobius"/>
    </source>
</evidence>
<evidence type="ECO:0000256" key="6">
    <source>
        <dbReference type="ARBA" id="ARBA00022777"/>
    </source>
</evidence>
<feature type="transmembrane region" description="Helical" evidence="10">
    <location>
        <begin position="104"/>
        <end position="125"/>
    </location>
</feature>
<dbReference type="InterPro" id="IPR036890">
    <property type="entry name" value="HATPase_C_sf"/>
</dbReference>
<accession>A0A4R9BZW2</accession>
<evidence type="ECO:0000259" key="11">
    <source>
        <dbReference type="Pfam" id="PF07730"/>
    </source>
</evidence>
<feature type="compositionally biased region" description="Low complexity" evidence="9">
    <location>
        <begin position="19"/>
        <end position="30"/>
    </location>
</feature>
<dbReference type="GO" id="GO:0046983">
    <property type="term" value="F:protein dimerization activity"/>
    <property type="evidence" value="ECO:0007669"/>
    <property type="project" value="InterPro"/>
</dbReference>
<keyword evidence="3" id="KW-0597">Phosphoprotein</keyword>
<evidence type="ECO:0000256" key="1">
    <source>
        <dbReference type="ARBA" id="ARBA00000085"/>
    </source>
</evidence>
<feature type="compositionally biased region" description="Polar residues" evidence="9">
    <location>
        <begin position="61"/>
        <end position="76"/>
    </location>
</feature>
<dbReference type="OrthoDB" id="5242012at2"/>
<evidence type="ECO:0000259" key="12">
    <source>
        <dbReference type="Pfam" id="PF13796"/>
    </source>
</evidence>
<name>A0A4R9BZW2_9MICO</name>
<proteinExistence type="predicted"/>
<keyword evidence="10" id="KW-1133">Transmembrane helix</keyword>
<evidence type="ECO:0000256" key="3">
    <source>
        <dbReference type="ARBA" id="ARBA00022553"/>
    </source>
</evidence>
<feature type="domain" description="Signal transduction histidine kinase subgroup 3 dimerisation and phosphoacceptor" evidence="11">
    <location>
        <begin position="329"/>
        <end position="392"/>
    </location>
</feature>
<dbReference type="SUPFAM" id="SSF55874">
    <property type="entry name" value="ATPase domain of HSP90 chaperone/DNA topoisomerase II/histidine kinase"/>
    <property type="match status" value="1"/>
</dbReference>
<comment type="caution">
    <text evidence="13">The sequence shown here is derived from an EMBL/GenBank/DDBJ whole genome shotgun (WGS) entry which is preliminary data.</text>
</comment>
<dbReference type="CDD" id="cd16917">
    <property type="entry name" value="HATPase_UhpB-NarQ-NarX-like"/>
    <property type="match status" value="1"/>
</dbReference>
<evidence type="ECO:0000256" key="9">
    <source>
        <dbReference type="SAM" id="MobiDB-lite"/>
    </source>
</evidence>
<keyword evidence="10" id="KW-0812">Transmembrane</keyword>
<keyword evidence="14" id="KW-1185">Reference proteome</keyword>
<keyword evidence="10" id="KW-0472">Membrane</keyword>
<sequence>MTNDTLNSADSPAGPGPGDTPDSITDSTSDGNTERLNSATLGFVQPASEPSTTPTGTPTGQSNSAPSGLTSGSPTSRAPGDGSDSLSGAGRGYLGLWSRTPRELGFLLPTLPVIVVAFSVLVTLFSTGLSLVALFVGLFIVVAALYAARGFGVVELTRLNWAGRPRITAPQWTPRGEPATPLRAILGPLVSGHYWLYLLHGMVVNFIVGLVSWSLTIVWVSGALGGLTYWLWSWTLPADSGSVGLFGLWTGAYGPGSTQNLVAENIVNAALGLAFLLTLPFLTRALVMMHHGIAVVMLGAWSSEALQREVADLSASRGAAVSAEDQSLRRLERDIHDGPQQRLVRLQMDLASAERRLDDDPDAARRLLGEAREQARDTLEELRALSRGLVPPILQDRGLIAALESLAARSTVPVQRELQVDRDLRLPSEIERSAYFIAAELLTNVAKHAGATGIRLHLELRRVPEDDSTWLDLWVIDNGHGGAVLRDGHGLAGLDERLRGLRGILSVRSPAGGPTAIGAHIPVVTVLGSSVAGSSVAPV</sequence>
<evidence type="ECO:0000256" key="5">
    <source>
        <dbReference type="ARBA" id="ARBA00022741"/>
    </source>
</evidence>
<keyword evidence="7" id="KW-0067">ATP-binding</keyword>
<dbReference type="Proteomes" id="UP000298468">
    <property type="component" value="Unassembled WGS sequence"/>
</dbReference>
<dbReference type="GO" id="GO:0005524">
    <property type="term" value="F:ATP binding"/>
    <property type="evidence" value="ECO:0007669"/>
    <property type="project" value="UniProtKB-KW"/>
</dbReference>
<dbReference type="InterPro" id="IPR025828">
    <property type="entry name" value="Put_sensor_dom"/>
</dbReference>
<protein>
    <recommendedName>
        <fullName evidence="2">histidine kinase</fullName>
        <ecNumber evidence="2">2.7.13.3</ecNumber>
    </recommendedName>
</protein>
<comment type="catalytic activity">
    <reaction evidence="1">
        <text>ATP + protein L-histidine = ADP + protein N-phospho-L-histidine.</text>
        <dbReference type="EC" id="2.7.13.3"/>
    </reaction>
</comment>
<dbReference type="EMBL" id="SOHM01000007">
    <property type="protein sequence ID" value="TFD94098.1"/>
    <property type="molecule type" value="Genomic_DNA"/>
</dbReference>
<organism evidence="13 14">
    <name type="scientific">Cryobacterium lactosi</name>
    <dbReference type="NCBI Taxonomy" id="1259202"/>
    <lineage>
        <taxon>Bacteria</taxon>
        <taxon>Bacillati</taxon>
        <taxon>Actinomycetota</taxon>
        <taxon>Actinomycetes</taxon>
        <taxon>Micrococcales</taxon>
        <taxon>Microbacteriaceae</taxon>
        <taxon>Cryobacterium</taxon>
    </lineage>
</organism>
<dbReference type="PANTHER" id="PTHR24421:SF10">
    <property type="entry name" value="NITRATE_NITRITE SENSOR PROTEIN NARQ"/>
    <property type="match status" value="1"/>
</dbReference>
<feature type="compositionally biased region" description="Polar residues" evidence="9">
    <location>
        <begin position="1"/>
        <end position="10"/>
    </location>
</feature>
<dbReference type="InterPro" id="IPR050482">
    <property type="entry name" value="Sensor_HK_TwoCompSys"/>
</dbReference>
<dbReference type="Gene3D" id="1.20.5.1930">
    <property type="match status" value="1"/>
</dbReference>
<dbReference type="AlphaFoldDB" id="A0A4R9BZW2"/>
<dbReference type="RefSeq" id="WP_134639522.1">
    <property type="nucleotide sequence ID" value="NZ_SOHM01000007.1"/>
</dbReference>
<dbReference type="Pfam" id="PF13796">
    <property type="entry name" value="Sensor"/>
    <property type="match status" value="1"/>
</dbReference>
<dbReference type="Gene3D" id="3.30.565.10">
    <property type="entry name" value="Histidine kinase-like ATPase, C-terminal domain"/>
    <property type="match status" value="1"/>
</dbReference>
<evidence type="ECO:0000313" key="13">
    <source>
        <dbReference type="EMBL" id="TFD94098.1"/>
    </source>
</evidence>
<feature type="domain" description="Putative sensor" evidence="12">
    <location>
        <begin position="106"/>
        <end position="298"/>
    </location>
</feature>
<reference evidence="13 14" key="1">
    <citation type="submission" date="2019-03" db="EMBL/GenBank/DDBJ databases">
        <title>Genomics of glacier-inhabiting Cryobacterium strains.</title>
        <authorList>
            <person name="Liu Q."/>
            <person name="Xin Y.-H."/>
        </authorList>
    </citation>
    <scope>NUCLEOTIDE SEQUENCE [LARGE SCALE GENOMIC DNA]</scope>
    <source>
        <strain evidence="13 14">Sr59</strain>
    </source>
</reference>
<feature type="transmembrane region" description="Helical" evidence="10">
    <location>
        <begin position="131"/>
        <end position="148"/>
    </location>
</feature>
<dbReference type="PANTHER" id="PTHR24421">
    <property type="entry name" value="NITRATE/NITRITE SENSOR PROTEIN NARX-RELATED"/>
    <property type="match status" value="1"/>
</dbReference>
<evidence type="ECO:0000256" key="2">
    <source>
        <dbReference type="ARBA" id="ARBA00012438"/>
    </source>
</evidence>
<keyword evidence="6 13" id="KW-0418">Kinase</keyword>
<keyword evidence="5" id="KW-0547">Nucleotide-binding</keyword>
<keyword evidence="4" id="KW-0808">Transferase</keyword>
<evidence type="ECO:0000256" key="8">
    <source>
        <dbReference type="ARBA" id="ARBA00023012"/>
    </source>
</evidence>
<dbReference type="GO" id="GO:0016020">
    <property type="term" value="C:membrane"/>
    <property type="evidence" value="ECO:0007669"/>
    <property type="project" value="InterPro"/>
</dbReference>